<proteinExistence type="evidence at transcript level"/>
<protein>
    <submittedName>
        <fullName evidence="1">Predicted protein</fullName>
    </submittedName>
</protein>
<dbReference type="AlphaFoldDB" id="F2E0F6"/>
<evidence type="ECO:0000313" key="1">
    <source>
        <dbReference type="EMBL" id="BAK00828.1"/>
    </source>
</evidence>
<organism evidence="1">
    <name type="scientific">Hordeum vulgare subsp. vulgare</name>
    <name type="common">Domesticated barley</name>
    <dbReference type="NCBI Taxonomy" id="112509"/>
    <lineage>
        <taxon>Eukaryota</taxon>
        <taxon>Viridiplantae</taxon>
        <taxon>Streptophyta</taxon>
        <taxon>Embryophyta</taxon>
        <taxon>Tracheophyta</taxon>
        <taxon>Spermatophyta</taxon>
        <taxon>Magnoliopsida</taxon>
        <taxon>Liliopsida</taxon>
        <taxon>Poales</taxon>
        <taxon>Poaceae</taxon>
        <taxon>BOP clade</taxon>
        <taxon>Pooideae</taxon>
        <taxon>Triticodae</taxon>
        <taxon>Triticeae</taxon>
        <taxon>Hordeinae</taxon>
        <taxon>Hordeum</taxon>
    </lineage>
</organism>
<name>F2E0F6_HORVV</name>
<accession>F2E0F6</accession>
<dbReference type="EMBL" id="AK369627">
    <property type="protein sequence ID" value="BAK00828.1"/>
    <property type="molecule type" value="mRNA"/>
</dbReference>
<sequence>MSIDSAYRYLLGIDVCSKNARNIFPGTYVWLIYN</sequence>
<reference evidence="1" key="1">
    <citation type="journal article" date="2011" name="Plant Physiol.">
        <title>Comprehensive sequence analysis of 24,783 barley full-length cDNAs derived from 12 clone libraries.</title>
        <authorList>
            <person name="Matsumoto T."/>
            <person name="Tanaka T."/>
            <person name="Sakai H."/>
            <person name="Amano N."/>
            <person name="Kanamori H."/>
            <person name="Kurita K."/>
            <person name="Kikuta A."/>
            <person name="Kamiya K."/>
            <person name="Yamamoto M."/>
            <person name="Ikawa H."/>
            <person name="Fujii N."/>
            <person name="Hori K."/>
            <person name="Itoh T."/>
            <person name="Sato K."/>
        </authorList>
    </citation>
    <scope>NUCLEOTIDE SEQUENCE</scope>
    <source>
        <tissue evidence="1">Shoot and root</tissue>
    </source>
</reference>